<evidence type="ECO:0000256" key="2">
    <source>
        <dbReference type="ARBA" id="ARBA00023242"/>
    </source>
</evidence>
<dbReference type="PROSITE" id="PS50048">
    <property type="entry name" value="ZN2_CY6_FUNGAL_2"/>
    <property type="match status" value="1"/>
</dbReference>
<evidence type="ECO:0000256" key="1">
    <source>
        <dbReference type="ARBA" id="ARBA00022723"/>
    </source>
</evidence>
<evidence type="ECO:0000259" key="4">
    <source>
        <dbReference type="PROSITE" id="PS50048"/>
    </source>
</evidence>
<dbReference type="Proteomes" id="UP000799539">
    <property type="component" value="Unassembled WGS sequence"/>
</dbReference>
<feature type="region of interest" description="Disordered" evidence="3">
    <location>
        <begin position="1"/>
        <end position="20"/>
    </location>
</feature>
<keyword evidence="6" id="KW-1185">Reference proteome</keyword>
<protein>
    <recommendedName>
        <fullName evidence="4">Zn(2)-C6 fungal-type domain-containing protein</fullName>
    </recommendedName>
</protein>
<organism evidence="5 6">
    <name type="scientific">Cercospora zeae-maydis SCOH1-5</name>
    <dbReference type="NCBI Taxonomy" id="717836"/>
    <lineage>
        <taxon>Eukaryota</taxon>
        <taxon>Fungi</taxon>
        <taxon>Dikarya</taxon>
        <taxon>Ascomycota</taxon>
        <taxon>Pezizomycotina</taxon>
        <taxon>Dothideomycetes</taxon>
        <taxon>Dothideomycetidae</taxon>
        <taxon>Mycosphaerellales</taxon>
        <taxon>Mycosphaerellaceae</taxon>
        <taxon>Cercospora</taxon>
    </lineage>
</organism>
<dbReference type="GO" id="GO:0000981">
    <property type="term" value="F:DNA-binding transcription factor activity, RNA polymerase II-specific"/>
    <property type="evidence" value="ECO:0007669"/>
    <property type="project" value="InterPro"/>
</dbReference>
<dbReference type="Gene3D" id="4.10.240.10">
    <property type="entry name" value="Zn(2)-C6 fungal-type DNA-binding domain"/>
    <property type="match status" value="1"/>
</dbReference>
<dbReference type="Pfam" id="PF00172">
    <property type="entry name" value="Zn_clus"/>
    <property type="match status" value="1"/>
</dbReference>
<dbReference type="Pfam" id="PF04082">
    <property type="entry name" value="Fungal_trans"/>
    <property type="match status" value="1"/>
</dbReference>
<dbReference type="InterPro" id="IPR001138">
    <property type="entry name" value="Zn2Cys6_DnaBD"/>
</dbReference>
<accession>A0A6A6FMU1</accession>
<gene>
    <name evidence="5" type="ORF">CERZMDRAFT_95115</name>
</gene>
<proteinExistence type="predicted"/>
<dbReference type="GO" id="GO:0006351">
    <property type="term" value="P:DNA-templated transcription"/>
    <property type="evidence" value="ECO:0007669"/>
    <property type="project" value="InterPro"/>
</dbReference>
<dbReference type="PROSITE" id="PS00463">
    <property type="entry name" value="ZN2_CY6_FUNGAL_1"/>
    <property type="match status" value="1"/>
</dbReference>
<evidence type="ECO:0000313" key="6">
    <source>
        <dbReference type="Proteomes" id="UP000799539"/>
    </source>
</evidence>
<dbReference type="PANTHER" id="PTHR46910">
    <property type="entry name" value="TRANSCRIPTION FACTOR PDR1"/>
    <property type="match status" value="1"/>
</dbReference>
<evidence type="ECO:0000313" key="5">
    <source>
        <dbReference type="EMBL" id="KAF2214723.1"/>
    </source>
</evidence>
<name>A0A6A6FMU1_9PEZI</name>
<dbReference type="InterPro" id="IPR007219">
    <property type="entry name" value="XnlR_reg_dom"/>
</dbReference>
<dbReference type="SMART" id="SM00906">
    <property type="entry name" value="Fungal_trans"/>
    <property type="match status" value="1"/>
</dbReference>
<dbReference type="InterPro" id="IPR050987">
    <property type="entry name" value="AtrR-like"/>
</dbReference>
<feature type="domain" description="Zn(2)-C6 fungal-type" evidence="4">
    <location>
        <begin position="26"/>
        <end position="58"/>
    </location>
</feature>
<dbReference type="AlphaFoldDB" id="A0A6A6FMU1"/>
<dbReference type="CDD" id="cd12148">
    <property type="entry name" value="fungal_TF_MHR"/>
    <property type="match status" value="1"/>
</dbReference>
<dbReference type="SMART" id="SM00066">
    <property type="entry name" value="GAL4"/>
    <property type="match status" value="1"/>
</dbReference>
<keyword evidence="2" id="KW-0539">Nucleus</keyword>
<feature type="compositionally biased region" description="Polar residues" evidence="3">
    <location>
        <begin position="1"/>
        <end position="15"/>
    </location>
</feature>
<dbReference type="PANTHER" id="PTHR46910:SF25">
    <property type="entry name" value="ABC-TRANSPORTER-REGULATING TRANSCRIPTION FACTOR"/>
    <property type="match status" value="1"/>
</dbReference>
<evidence type="ECO:0000256" key="3">
    <source>
        <dbReference type="SAM" id="MobiDB-lite"/>
    </source>
</evidence>
<dbReference type="CDD" id="cd00067">
    <property type="entry name" value="GAL4"/>
    <property type="match status" value="1"/>
</dbReference>
<reference evidence="5" key="1">
    <citation type="journal article" date="2020" name="Stud. Mycol.">
        <title>101 Dothideomycetes genomes: a test case for predicting lifestyles and emergence of pathogens.</title>
        <authorList>
            <person name="Haridas S."/>
            <person name="Albert R."/>
            <person name="Binder M."/>
            <person name="Bloem J."/>
            <person name="Labutti K."/>
            <person name="Salamov A."/>
            <person name="Andreopoulos B."/>
            <person name="Baker S."/>
            <person name="Barry K."/>
            <person name="Bills G."/>
            <person name="Bluhm B."/>
            <person name="Cannon C."/>
            <person name="Castanera R."/>
            <person name="Culley D."/>
            <person name="Daum C."/>
            <person name="Ezra D."/>
            <person name="Gonzalez J."/>
            <person name="Henrissat B."/>
            <person name="Kuo A."/>
            <person name="Liang C."/>
            <person name="Lipzen A."/>
            <person name="Lutzoni F."/>
            <person name="Magnuson J."/>
            <person name="Mondo S."/>
            <person name="Nolan M."/>
            <person name="Ohm R."/>
            <person name="Pangilinan J."/>
            <person name="Park H.-J."/>
            <person name="Ramirez L."/>
            <person name="Alfaro M."/>
            <person name="Sun H."/>
            <person name="Tritt A."/>
            <person name="Yoshinaga Y."/>
            <person name="Zwiers L.-H."/>
            <person name="Turgeon B."/>
            <person name="Goodwin S."/>
            <person name="Spatafora J."/>
            <person name="Crous P."/>
            <person name="Grigoriev I."/>
        </authorList>
    </citation>
    <scope>NUCLEOTIDE SEQUENCE</scope>
    <source>
        <strain evidence="5">SCOH1-5</strain>
    </source>
</reference>
<feature type="region of interest" description="Disordered" evidence="3">
    <location>
        <begin position="76"/>
        <end position="96"/>
    </location>
</feature>
<dbReference type="SUPFAM" id="SSF57701">
    <property type="entry name" value="Zn2/Cys6 DNA-binding domain"/>
    <property type="match status" value="1"/>
</dbReference>
<dbReference type="GO" id="GO:0008270">
    <property type="term" value="F:zinc ion binding"/>
    <property type="evidence" value="ECO:0007669"/>
    <property type="project" value="InterPro"/>
</dbReference>
<dbReference type="GO" id="GO:0003677">
    <property type="term" value="F:DNA binding"/>
    <property type="evidence" value="ECO:0007669"/>
    <property type="project" value="InterPro"/>
</dbReference>
<sequence length="664" mass="74400">METTALVTGAVTTPEPSRKRKRARQACDHCRAKKIRCNGENADEPCPNCIDRGNVCVTTRNSRRSLRTIAAVAANTNNLSPPQPRDTDVVAHQEPPPGSPLVHNVEFENAEQVVNGFDESTDDLREGSSVLPNDMTNWEYHGPRSFLSICSQPAVKWVTEQTGRLDFSEAARQFAHDITRRLKMDDDISVARAPEPDAETAWRYTKAYFSEALDASLGVLYRPGFERQLTAHLSGTLSDHGPTWHALRNVVYAAGCRIELSKSRPFTEACQQAWIYFENALRVYARLLFYKTSIMGVQVLTLMAYYTQNIGTPCLEYMLSSDAVRLAFAKGLHRAARPAQGLTEQDIEQRNRIFWAIYCLEKQIATQSSRPSMIDDDEVTCSLPRFNACAGDAFHIAYCDGLVRVSRISSRIEKRLSAVQCSRMGQAATMQAVDQLHAELESVKNSLHDRYKLMLGSRMYVSSLPQGFKLEQLVYLQYAYLTALLSVHTIWAYPWIRAMLGLSAEDKFRDHVVRSAEIVARTSREVIVMTEHIHFRSQATVPVAFFAPMSAMISLFICCLDRGKGPLDLAIMDIGTGYFARLGLDTDFSPSAPFVRAITSLAHDFEGPVRDHDGPTRGDVVSVPNLGEDFWQSTILDADALMHLEDWSTFSRTSPAQMALDRLF</sequence>
<dbReference type="EMBL" id="ML992667">
    <property type="protein sequence ID" value="KAF2214723.1"/>
    <property type="molecule type" value="Genomic_DNA"/>
</dbReference>
<dbReference type="InterPro" id="IPR036864">
    <property type="entry name" value="Zn2-C6_fun-type_DNA-bd_sf"/>
</dbReference>
<dbReference type="OrthoDB" id="39175at2759"/>
<keyword evidence="1" id="KW-0479">Metal-binding</keyword>